<sequence length="595" mass="66904">MQNIYLVNNLTQCRLQLPQPKPSKPLQLRYIHTIRSSTASAQASYTLPNCWVAPEVPERPRLSRHDYPQAQALCNPSSILRYTYVMARKRKRGISAQVDYLPATIHPLDDSRESRLNPTKYTTSIRTKPTPPRATEQEPATGRKSYRPGTNARKPKASGLYQYISLPLPDLSRISPPTSSNSQALAPTSHPLPLTRHNLRLFNRGMDLQTPPISGTKRTASATSKTSVSSASKQLKLRELLKISDMPIGDVKAKREYPEVLELAKELVKGDRHSAMKADSVERLGKNLEKYSKRNEDTFLRKVWSKLIKEDREVQDNDTDLMWETWEKKAWEVDNLNDNWNKEFQKGSIPLVDTSRNKPMARLLNSCDRIKNPKPDVVYGLDELAFTEDEMVINRLFLSEAGISRGIWHPGLIVEAKTAGIIELVECQCARGGAALVNATRGLLKASGASIDTPGADLKSYVFSIALVPSCANLFIHWAEVIKDGQTRFHMHLVGTYALLDDEQLKKLRHDINNVLDWISLTRKDWLKKLLAAIRTKIESEGGPIAPAVVNDNSEDGEGASSVNTVSLEDDEVEVDTEVVLRRSKRQRTKKVFTD</sequence>
<evidence type="ECO:0000259" key="2">
    <source>
        <dbReference type="Pfam" id="PF25545"/>
    </source>
</evidence>
<evidence type="ECO:0000256" key="1">
    <source>
        <dbReference type="SAM" id="MobiDB-lite"/>
    </source>
</evidence>
<protein>
    <recommendedName>
        <fullName evidence="2">DUF7924 domain-containing protein</fullName>
    </recommendedName>
</protein>
<dbReference type="InterPro" id="IPR057684">
    <property type="entry name" value="DUF7924"/>
</dbReference>
<evidence type="ECO:0000313" key="4">
    <source>
        <dbReference type="Proteomes" id="UP001590951"/>
    </source>
</evidence>
<feature type="region of interest" description="Disordered" evidence="1">
    <location>
        <begin position="172"/>
        <end position="193"/>
    </location>
</feature>
<feature type="compositionally biased region" description="Polar residues" evidence="1">
    <location>
        <begin position="116"/>
        <end position="127"/>
    </location>
</feature>
<dbReference type="Proteomes" id="UP001590951">
    <property type="component" value="Unassembled WGS sequence"/>
</dbReference>
<comment type="caution">
    <text evidence="3">The sequence shown here is derived from an EMBL/GenBank/DDBJ whole genome shotgun (WGS) entry which is preliminary data.</text>
</comment>
<accession>A0ABR4BP04</accession>
<dbReference type="Pfam" id="PF25545">
    <property type="entry name" value="DUF7924"/>
    <property type="match status" value="1"/>
</dbReference>
<feature type="compositionally biased region" description="Low complexity" evidence="1">
    <location>
        <begin position="214"/>
        <end position="229"/>
    </location>
</feature>
<feature type="region of interest" description="Disordered" evidence="1">
    <location>
        <begin position="545"/>
        <end position="567"/>
    </location>
</feature>
<feature type="domain" description="DUF7924" evidence="2">
    <location>
        <begin position="286"/>
        <end position="529"/>
    </location>
</feature>
<name>A0ABR4BP04_9LECA</name>
<proteinExistence type="predicted"/>
<feature type="region of interest" description="Disordered" evidence="1">
    <location>
        <begin position="209"/>
        <end position="229"/>
    </location>
</feature>
<organism evidence="3 4">
    <name type="scientific">Lepraria finkii</name>
    <dbReference type="NCBI Taxonomy" id="1340010"/>
    <lineage>
        <taxon>Eukaryota</taxon>
        <taxon>Fungi</taxon>
        <taxon>Dikarya</taxon>
        <taxon>Ascomycota</taxon>
        <taxon>Pezizomycotina</taxon>
        <taxon>Lecanoromycetes</taxon>
        <taxon>OSLEUM clade</taxon>
        <taxon>Lecanoromycetidae</taxon>
        <taxon>Lecanorales</taxon>
        <taxon>Lecanorineae</taxon>
        <taxon>Stereocaulaceae</taxon>
        <taxon>Lepraria</taxon>
    </lineage>
</organism>
<reference evidence="3 4" key="1">
    <citation type="submission" date="2024-09" db="EMBL/GenBank/DDBJ databases">
        <title>Rethinking Asexuality: The Enigmatic Case of Functional Sexual Genes in Lepraria (Stereocaulaceae).</title>
        <authorList>
            <person name="Doellman M."/>
            <person name="Sun Y."/>
            <person name="Barcenas-Pena A."/>
            <person name="Lumbsch H.T."/>
            <person name="Grewe F."/>
        </authorList>
    </citation>
    <scope>NUCLEOTIDE SEQUENCE [LARGE SCALE GENOMIC DNA]</scope>
    <source>
        <strain evidence="3 4">Grewe 0041</strain>
    </source>
</reference>
<dbReference type="EMBL" id="JBHFEH010000002">
    <property type="protein sequence ID" value="KAL2058546.1"/>
    <property type="molecule type" value="Genomic_DNA"/>
</dbReference>
<evidence type="ECO:0000313" key="3">
    <source>
        <dbReference type="EMBL" id="KAL2058546.1"/>
    </source>
</evidence>
<gene>
    <name evidence="3" type="ORF">ABVK25_001274</name>
</gene>
<feature type="compositionally biased region" description="Polar residues" evidence="1">
    <location>
        <begin position="175"/>
        <end position="186"/>
    </location>
</feature>
<keyword evidence="4" id="KW-1185">Reference proteome</keyword>
<feature type="region of interest" description="Disordered" evidence="1">
    <location>
        <begin position="108"/>
        <end position="158"/>
    </location>
</feature>